<dbReference type="VEuPathDB" id="VectorBase:BGLB005389"/>
<dbReference type="EnsemblMetazoa" id="BGLB005389-RC">
    <property type="protein sequence ID" value="BGLB005389-PC"/>
    <property type="gene ID" value="BGLB005389"/>
</dbReference>
<dbReference type="PANTHER" id="PTHR14398:SF0">
    <property type="entry name" value="ZINC FINGER PROTEIN SWM"/>
    <property type="match status" value="1"/>
</dbReference>
<feature type="domain" description="RRM" evidence="7">
    <location>
        <begin position="656"/>
        <end position="761"/>
    </location>
</feature>
<evidence type="ECO:0000256" key="3">
    <source>
        <dbReference type="PROSITE-ProRule" id="PRU00176"/>
    </source>
</evidence>
<protein>
    <recommendedName>
        <fullName evidence="11">C3H1-type domain-containing protein</fullName>
    </recommendedName>
</protein>
<feature type="compositionally biased region" description="Basic residues" evidence="6">
    <location>
        <begin position="301"/>
        <end position="312"/>
    </location>
</feature>
<feature type="region of interest" description="Disordered" evidence="6">
    <location>
        <begin position="94"/>
        <end position="190"/>
    </location>
</feature>
<dbReference type="PROSITE" id="PS50102">
    <property type="entry name" value="RRM"/>
    <property type="match status" value="1"/>
</dbReference>
<keyword evidence="4" id="KW-0479">Metal-binding</keyword>
<dbReference type="SMART" id="SM00360">
    <property type="entry name" value="RRM"/>
    <property type="match status" value="2"/>
</dbReference>
<keyword evidence="4" id="KW-0863">Zinc-finger</keyword>
<feature type="compositionally biased region" description="Basic and acidic residues" evidence="6">
    <location>
        <begin position="106"/>
        <end position="131"/>
    </location>
</feature>
<feature type="region of interest" description="Disordered" evidence="6">
    <location>
        <begin position="1125"/>
        <end position="1153"/>
    </location>
</feature>
<dbReference type="InterPro" id="IPR035979">
    <property type="entry name" value="RBD_domain_sf"/>
</dbReference>
<evidence type="ECO:0000256" key="1">
    <source>
        <dbReference type="ARBA" id="ARBA00022884"/>
    </source>
</evidence>
<evidence type="ECO:0000313" key="9">
    <source>
        <dbReference type="EnsemblMetazoa" id="BGLB005389-PC"/>
    </source>
</evidence>
<feature type="compositionally biased region" description="Basic residues" evidence="6">
    <location>
        <begin position="320"/>
        <end position="336"/>
    </location>
</feature>
<feature type="compositionally biased region" description="Basic and acidic residues" evidence="6">
    <location>
        <begin position="1128"/>
        <end position="1150"/>
    </location>
</feature>
<evidence type="ECO:0000313" key="10">
    <source>
        <dbReference type="Proteomes" id="UP000076420"/>
    </source>
</evidence>
<feature type="compositionally biased region" description="Basic and acidic residues" evidence="6">
    <location>
        <begin position="153"/>
        <end position="190"/>
    </location>
</feature>
<dbReference type="CDD" id="cd12257">
    <property type="entry name" value="RRM1_RBM26_like"/>
    <property type="match status" value="1"/>
</dbReference>
<evidence type="ECO:0000256" key="4">
    <source>
        <dbReference type="PROSITE-ProRule" id="PRU00723"/>
    </source>
</evidence>
<dbReference type="GO" id="GO:0008270">
    <property type="term" value="F:zinc ion binding"/>
    <property type="evidence" value="ECO:0007669"/>
    <property type="project" value="UniProtKB-KW"/>
</dbReference>
<feature type="region of interest" description="Disordered" evidence="6">
    <location>
        <begin position="290"/>
        <end position="388"/>
    </location>
</feature>
<keyword evidence="5" id="KW-0175">Coiled coil</keyword>
<accession>A0A2C9JNQ0</accession>
<feature type="region of interest" description="Disordered" evidence="6">
    <location>
        <begin position="981"/>
        <end position="1003"/>
    </location>
</feature>
<dbReference type="VEuPathDB" id="VectorBase:BGLAX_052045"/>
<feature type="coiled-coil region" evidence="5">
    <location>
        <begin position="864"/>
        <end position="913"/>
    </location>
</feature>
<feature type="region of interest" description="Disordered" evidence="6">
    <location>
        <begin position="788"/>
        <end position="814"/>
    </location>
</feature>
<dbReference type="FunFam" id="3.30.70.330:FF:000208">
    <property type="entry name" value="RNA-binding protein 27 isoform X2"/>
    <property type="match status" value="1"/>
</dbReference>
<keyword evidence="1 3" id="KW-0694">RNA-binding</keyword>
<feature type="zinc finger region" description="C3H1-type" evidence="4">
    <location>
        <begin position="414"/>
        <end position="442"/>
    </location>
</feature>
<evidence type="ECO:0000256" key="2">
    <source>
        <dbReference type="ARBA" id="ARBA00043866"/>
    </source>
</evidence>
<feature type="region of interest" description="Disordered" evidence="6">
    <location>
        <begin position="235"/>
        <end position="273"/>
    </location>
</feature>
<feature type="compositionally biased region" description="Polar residues" evidence="6">
    <location>
        <begin position="789"/>
        <end position="810"/>
    </location>
</feature>
<dbReference type="InterPro" id="IPR002483">
    <property type="entry name" value="PWI_dom"/>
</dbReference>
<feature type="compositionally biased region" description="Polar residues" evidence="6">
    <location>
        <begin position="342"/>
        <end position="385"/>
    </location>
</feature>
<keyword evidence="4" id="KW-0862">Zinc</keyword>
<dbReference type="PROSITE" id="PS50103">
    <property type="entry name" value="ZF_C3H1"/>
    <property type="match status" value="1"/>
</dbReference>
<evidence type="ECO:0000259" key="8">
    <source>
        <dbReference type="PROSITE" id="PS50103"/>
    </source>
</evidence>
<evidence type="ECO:0000259" key="7">
    <source>
        <dbReference type="PROSITE" id="PS50102"/>
    </source>
</evidence>
<organism evidence="9 10">
    <name type="scientific">Biomphalaria glabrata</name>
    <name type="common">Bloodfluke planorb</name>
    <name type="synonym">Freshwater snail</name>
    <dbReference type="NCBI Taxonomy" id="6526"/>
    <lineage>
        <taxon>Eukaryota</taxon>
        <taxon>Metazoa</taxon>
        <taxon>Spiralia</taxon>
        <taxon>Lophotrochozoa</taxon>
        <taxon>Mollusca</taxon>
        <taxon>Gastropoda</taxon>
        <taxon>Heterobranchia</taxon>
        <taxon>Euthyneura</taxon>
        <taxon>Panpulmonata</taxon>
        <taxon>Hygrophila</taxon>
        <taxon>Lymnaeoidea</taxon>
        <taxon>Planorbidae</taxon>
        <taxon>Biomphalaria</taxon>
    </lineage>
</organism>
<dbReference type="Pfam" id="PF01480">
    <property type="entry name" value="PWI"/>
    <property type="match status" value="1"/>
</dbReference>
<dbReference type="InterPro" id="IPR045137">
    <property type="entry name" value="RBM26/27"/>
</dbReference>
<dbReference type="SUPFAM" id="SSF54928">
    <property type="entry name" value="RNA-binding domain, RBD"/>
    <property type="match status" value="2"/>
</dbReference>
<evidence type="ECO:0008006" key="11">
    <source>
        <dbReference type="Google" id="ProtNLM"/>
    </source>
</evidence>
<reference evidence="9" key="1">
    <citation type="submission" date="2020-05" db="UniProtKB">
        <authorList>
            <consortium name="EnsemblMetazoa"/>
        </authorList>
    </citation>
    <scope>IDENTIFICATION</scope>
    <source>
        <strain evidence="9">BB02</strain>
    </source>
</reference>
<feature type="compositionally biased region" description="Pro residues" evidence="6">
    <location>
        <begin position="606"/>
        <end position="616"/>
    </location>
</feature>
<proteinExistence type="predicted"/>
<dbReference type="AlphaFoldDB" id="A0A2C9JNQ0"/>
<dbReference type="PANTHER" id="PTHR14398">
    <property type="entry name" value="RNA RECOGNITION RRM/RNP DOMAIN"/>
    <property type="match status" value="1"/>
</dbReference>
<dbReference type="InterPro" id="IPR012677">
    <property type="entry name" value="Nucleotide-bd_a/b_plait_sf"/>
</dbReference>
<dbReference type="Gene3D" id="1.20.1390.10">
    <property type="entry name" value="PWI domain"/>
    <property type="match status" value="1"/>
</dbReference>
<dbReference type="STRING" id="6526.A0A2C9JNQ0"/>
<comment type="function">
    <text evidence="2">May be involved in the turnover of nuclear polyadenylated (pA+) RNA.</text>
</comment>
<dbReference type="InterPro" id="IPR000571">
    <property type="entry name" value="Znf_CCCH"/>
</dbReference>
<dbReference type="InterPro" id="IPR000504">
    <property type="entry name" value="RRM_dom"/>
</dbReference>
<feature type="compositionally biased region" description="Polar residues" evidence="6">
    <location>
        <begin position="132"/>
        <end position="149"/>
    </location>
</feature>
<feature type="domain" description="C3H1-type" evidence="8">
    <location>
        <begin position="414"/>
        <end position="442"/>
    </location>
</feature>
<sequence length="1241" mass="139741">MIIEQVEALKTWLTNKLSPICDAEPSALAKYVCALVKKDKSEQELRDICVDQLDVFLQQNTKPFVDELFEVLKSKVYIPPASELKPAVIASSTSKPEIKASVVQPVKERDETTKRKFSEISSTTDDKENKESLSSASAVTNPSLSTKETGSGDAKDIRDTREPRALSRDARDKEKDRDGSRDRRDSWRDEKNRDGIRDARDIIRERVDRVDSKYPDSRGDTREVREPRDLRDRDHRERDRDFRVRRRSRSRSISPRRREFDERRRRYDERPRYSPERRWARRRTWSRSPRRLRSPLDRGLRARSRSPRPRSRSPRDRYTRSFRTRSRSRSLRHRSWSRSGSPNRLRTRSPSNTRQPDSRGSTPLQDNDFISSSTNDHAPAVTSTVGFRASDDRADNRLASSVDVGPPVFVQNVQNIRRRCQNFEEKGYCVLGDICPYDHGSDPVVVEDVSIPSVLPGSNASGVSNIPSGFIPPDVRVPPPGHLPLRINLQRPPPPTHVEPYLPEAPRLQGPIRPPFLRGPPDLHQPPPGMILNRPPPPDQFYRREVLLNRPPPEVGEIQNLEKEPSRIVIPAKRPYSSLGDSDTAGQPPVRMAFVNQQHVMFSGPPQQPPAPPQNQPPQRRGFDYSRLGTTDRRETFGRGGVRIPGPRASFKFGNLTLEVRKIPPELNNIAKLNEHFGKFGSLTNIQVKYQNDPGAALISFSNNAEATAAYRSPEPVFNNRFIKLFWHNPEKQVDLDGDAEGPVITVKDDGREVQLQPTTGGRVGDGIDHPSLMLPVRSSIPPAHKLQLDNTKSKTGSTGDVVESPSQNESTEKSIVYTSSVGNLKKTVFNSAATPPTPPKAKPSFVSPTAVKTADYVSRMEAIKRIEEDKKQATVKQAELELKKQELLAKQIEQQKILVETLEKKKVTLSEEEKKSLLKTLKTISDAIDKVKYGIGSKKTNAPVFQAPNHTHFKYVSNQEQVFQHAAVNPAPVAFGRGRGWSTGRGGSMMHRGRGRGHTYLDNRPKTVEVKGFDLSELDEIKSYFLKFGAIDKEELVEEVPSVFYTFAQRISAELAVAQGGKFRKKPLIVRWNQITPKISRTESTQSSEVDDDLSVTLGSLDEDVLIDVNSATKTAANLKDNVTQRPQEEGEDSRMFVESNKDELKPSDSKPALIERSLSEDLLAADEEHFKASYSDDDDDEDHITVTLSSTATTAPTIYTSGGSYNNDGAMEPDELHELEEELDDANTNIDFLEDGSWN</sequence>
<feature type="region of interest" description="Disordered" evidence="6">
    <location>
        <begin position="601"/>
        <end position="626"/>
    </location>
</feature>
<dbReference type="GO" id="GO:0005634">
    <property type="term" value="C:nucleus"/>
    <property type="evidence" value="ECO:0007669"/>
    <property type="project" value="TreeGrafter"/>
</dbReference>
<dbReference type="OrthoDB" id="443401at2759"/>
<feature type="compositionally biased region" description="Basic and acidic residues" evidence="6">
    <location>
        <begin position="256"/>
        <end position="273"/>
    </location>
</feature>
<dbReference type="KEGG" id="bgt:106061462"/>
<evidence type="ECO:0000256" key="5">
    <source>
        <dbReference type="SAM" id="Coils"/>
    </source>
</evidence>
<dbReference type="Gene3D" id="3.30.70.330">
    <property type="match status" value="1"/>
</dbReference>
<dbReference type="Proteomes" id="UP000076420">
    <property type="component" value="Unassembled WGS sequence"/>
</dbReference>
<evidence type="ECO:0000256" key="6">
    <source>
        <dbReference type="SAM" id="MobiDB-lite"/>
    </source>
</evidence>
<dbReference type="GO" id="GO:0003723">
    <property type="term" value="F:RNA binding"/>
    <property type="evidence" value="ECO:0007669"/>
    <property type="project" value="UniProtKB-UniRule"/>
</dbReference>
<gene>
    <name evidence="9" type="primary">106061462</name>
</gene>
<name>A0A2C9JNQ0_BIOGL</name>